<evidence type="ECO:0000313" key="3">
    <source>
        <dbReference type="Proteomes" id="UP000184063"/>
    </source>
</evidence>
<proteinExistence type="predicted"/>
<feature type="transmembrane region" description="Helical" evidence="1">
    <location>
        <begin position="17"/>
        <end position="39"/>
    </location>
</feature>
<sequence>MSPKVNFVQLIVLHSQGLHACLIVVLHLGTCLLGIQLTIHGDMILHTLHWLLRFFCLEVN</sequence>
<keyword evidence="1" id="KW-1133">Transmembrane helix</keyword>
<gene>
    <name evidence="2" type="ORF">ASPFODRAFT_53021</name>
</gene>
<dbReference type="EMBL" id="KV878253">
    <property type="protein sequence ID" value="OJZ80785.1"/>
    <property type="molecule type" value="Genomic_DNA"/>
</dbReference>
<evidence type="ECO:0000313" key="2">
    <source>
        <dbReference type="EMBL" id="OJZ80785.1"/>
    </source>
</evidence>
<dbReference type="Proteomes" id="UP000184063">
    <property type="component" value="Unassembled WGS sequence"/>
</dbReference>
<accession>A0A1M3T216</accession>
<evidence type="ECO:0000256" key="1">
    <source>
        <dbReference type="SAM" id="Phobius"/>
    </source>
</evidence>
<organism evidence="2 3">
    <name type="scientific">Aspergillus luchuensis (strain CBS 106.47)</name>
    <dbReference type="NCBI Taxonomy" id="1137211"/>
    <lineage>
        <taxon>Eukaryota</taxon>
        <taxon>Fungi</taxon>
        <taxon>Dikarya</taxon>
        <taxon>Ascomycota</taxon>
        <taxon>Pezizomycotina</taxon>
        <taxon>Eurotiomycetes</taxon>
        <taxon>Eurotiomycetidae</taxon>
        <taxon>Eurotiales</taxon>
        <taxon>Aspergillaceae</taxon>
        <taxon>Aspergillus</taxon>
        <taxon>Aspergillus subgen. Circumdati</taxon>
    </lineage>
</organism>
<keyword evidence="1" id="KW-0472">Membrane</keyword>
<keyword evidence="1" id="KW-0812">Transmembrane</keyword>
<dbReference type="VEuPathDB" id="FungiDB:ASPFODRAFT_53021"/>
<name>A0A1M3T216_ASPLC</name>
<protein>
    <submittedName>
        <fullName evidence="2">Uncharacterized protein</fullName>
    </submittedName>
</protein>
<dbReference type="AlphaFoldDB" id="A0A1M3T216"/>
<reference evidence="3" key="1">
    <citation type="journal article" date="2017" name="Genome Biol.">
        <title>Comparative genomics reveals high biological diversity and specific adaptations in the industrially and medically important fungal genus Aspergillus.</title>
        <authorList>
            <person name="de Vries R.P."/>
            <person name="Riley R."/>
            <person name="Wiebenga A."/>
            <person name="Aguilar-Osorio G."/>
            <person name="Amillis S."/>
            <person name="Uchima C.A."/>
            <person name="Anderluh G."/>
            <person name="Asadollahi M."/>
            <person name="Askin M."/>
            <person name="Barry K."/>
            <person name="Battaglia E."/>
            <person name="Bayram O."/>
            <person name="Benocci T."/>
            <person name="Braus-Stromeyer S.A."/>
            <person name="Caldana C."/>
            <person name="Canovas D."/>
            <person name="Cerqueira G.C."/>
            <person name="Chen F."/>
            <person name="Chen W."/>
            <person name="Choi C."/>
            <person name="Clum A."/>
            <person name="Dos Santos R.A."/>
            <person name="Damasio A.R."/>
            <person name="Diallinas G."/>
            <person name="Emri T."/>
            <person name="Fekete E."/>
            <person name="Flipphi M."/>
            <person name="Freyberg S."/>
            <person name="Gallo A."/>
            <person name="Gournas C."/>
            <person name="Habgood R."/>
            <person name="Hainaut M."/>
            <person name="Harispe M.L."/>
            <person name="Henrissat B."/>
            <person name="Hilden K.S."/>
            <person name="Hope R."/>
            <person name="Hossain A."/>
            <person name="Karabika E."/>
            <person name="Karaffa L."/>
            <person name="Karanyi Z."/>
            <person name="Krasevec N."/>
            <person name="Kuo A."/>
            <person name="Kusch H."/>
            <person name="LaButti K."/>
            <person name="Lagendijk E.L."/>
            <person name="Lapidus A."/>
            <person name="Levasseur A."/>
            <person name="Lindquist E."/>
            <person name="Lipzen A."/>
            <person name="Logrieco A.F."/>
            <person name="MacCabe A."/>
            <person name="Maekelae M.R."/>
            <person name="Malavazi I."/>
            <person name="Melin P."/>
            <person name="Meyer V."/>
            <person name="Mielnichuk N."/>
            <person name="Miskei M."/>
            <person name="Molnar A.P."/>
            <person name="Mule G."/>
            <person name="Ngan C.Y."/>
            <person name="Orejas M."/>
            <person name="Orosz E."/>
            <person name="Ouedraogo J.P."/>
            <person name="Overkamp K.M."/>
            <person name="Park H.-S."/>
            <person name="Perrone G."/>
            <person name="Piumi F."/>
            <person name="Punt P.J."/>
            <person name="Ram A.F."/>
            <person name="Ramon A."/>
            <person name="Rauscher S."/>
            <person name="Record E."/>
            <person name="Riano-Pachon D.M."/>
            <person name="Robert V."/>
            <person name="Roehrig J."/>
            <person name="Ruller R."/>
            <person name="Salamov A."/>
            <person name="Salih N.S."/>
            <person name="Samson R.A."/>
            <person name="Sandor E."/>
            <person name="Sanguinetti M."/>
            <person name="Schuetze T."/>
            <person name="Sepcic K."/>
            <person name="Shelest E."/>
            <person name="Sherlock G."/>
            <person name="Sophianopoulou V."/>
            <person name="Squina F.M."/>
            <person name="Sun H."/>
            <person name="Susca A."/>
            <person name="Todd R.B."/>
            <person name="Tsang A."/>
            <person name="Unkles S.E."/>
            <person name="van de Wiele N."/>
            <person name="van Rossen-Uffink D."/>
            <person name="Oliveira J.V."/>
            <person name="Vesth T.C."/>
            <person name="Visser J."/>
            <person name="Yu J.-H."/>
            <person name="Zhou M."/>
            <person name="Andersen M.R."/>
            <person name="Archer D.B."/>
            <person name="Baker S.E."/>
            <person name="Benoit I."/>
            <person name="Brakhage A.A."/>
            <person name="Braus G.H."/>
            <person name="Fischer R."/>
            <person name="Frisvad J.C."/>
            <person name="Goldman G.H."/>
            <person name="Houbraken J."/>
            <person name="Oakley B."/>
            <person name="Pocsi I."/>
            <person name="Scazzocchio C."/>
            <person name="Seiboth B."/>
            <person name="vanKuyk P.A."/>
            <person name="Wortman J."/>
            <person name="Dyer P.S."/>
            <person name="Grigoriev I.V."/>
        </authorList>
    </citation>
    <scope>NUCLEOTIDE SEQUENCE [LARGE SCALE GENOMIC DNA]</scope>
    <source>
        <strain evidence="3">CBS 106.47</strain>
    </source>
</reference>